<keyword evidence="7" id="KW-1185">Reference proteome</keyword>
<keyword evidence="4 6" id="KW-0067">ATP-binding</keyword>
<sequence>MKGDFLTGVVCRFCLDPLCYSAWLPCRMRDSDEFRFGGCTETAAGGARSHSPTAGTCGSSPIPDIAVAVARYRDRVLSVRGLTKVYGGRRVVDDVSFELRPGTVTAFLGPNGAGKSTTLRMISGLTIPDAGEAFVAGRPFTRWPNPAHVAGVLLDAAAVHPGRTGRGHLRNAALLAGLPTRRVDEVLSLVGLGDAGGKRIAAYSLGMRQRLGMAQALLTNPPMLILDEPINGLDPEGIRSVRQLLRGYAERGGTALLSSHVLSEVDQTADRVLVIGSGRIVADGPLSELTTSHRSLVRAPDMNRLASVLAAAGIAVQPAANGHLAAHASVDRVSEITFNAGVRLLGLAQESIDLEDLFFRLTGESA</sequence>
<dbReference type="GO" id="GO:0005524">
    <property type="term" value="F:ATP binding"/>
    <property type="evidence" value="ECO:0007669"/>
    <property type="project" value="UniProtKB-KW"/>
</dbReference>
<dbReference type="PROSITE" id="PS00211">
    <property type="entry name" value="ABC_TRANSPORTER_1"/>
    <property type="match status" value="1"/>
</dbReference>
<protein>
    <submittedName>
        <fullName evidence="6">Daunorubicin/doxorubicin resistance ATP-binding protein DrrA</fullName>
        <ecNumber evidence="6">3.6.3.-</ecNumber>
    </submittedName>
</protein>
<dbReference type="InterPro" id="IPR003593">
    <property type="entry name" value="AAA+_ATPase"/>
</dbReference>
<dbReference type="GO" id="GO:0016887">
    <property type="term" value="F:ATP hydrolysis activity"/>
    <property type="evidence" value="ECO:0007669"/>
    <property type="project" value="InterPro"/>
</dbReference>
<gene>
    <name evidence="6" type="primary">drrA14</name>
    <name evidence="6" type="ORF">AHOG_24615</name>
</gene>
<dbReference type="PANTHER" id="PTHR43335">
    <property type="entry name" value="ABC TRANSPORTER, ATP-BINDING PROTEIN"/>
    <property type="match status" value="1"/>
</dbReference>
<dbReference type="InterPro" id="IPR003439">
    <property type="entry name" value="ABC_transporter-like_ATP-bd"/>
</dbReference>
<dbReference type="Pfam" id="PF00005">
    <property type="entry name" value="ABC_tran"/>
    <property type="match status" value="1"/>
</dbReference>
<keyword evidence="6" id="KW-0378">Hydrolase</keyword>
<feature type="domain" description="ABC transporter" evidence="5">
    <location>
        <begin position="77"/>
        <end position="302"/>
    </location>
</feature>
<reference evidence="6 7" key="1">
    <citation type="submission" date="2017-07" db="EMBL/GenBank/DDBJ databases">
        <title>Complete genome sequence of Actinoalloteichus hoggarensis DSM 45943, type strain of Actinoalloteichus hoggarensis.</title>
        <authorList>
            <person name="Ruckert C."/>
            <person name="Nouioui I."/>
            <person name="Willmese J."/>
            <person name="van Wezel G."/>
            <person name="Klenk H.-P."/>
            <person name="Kalinowski J."/>
            <person name="Zotchev S.B."/>
        </authorList>
    </citation>
    <scope>NUCLEOTIDE SEQUENCE [LARGE SCALE GENOMIC DNA]</scope>
    <source>
        <strain evidence="6 7">DSM 45943</strain>
    </source>
</reference>
<dbReference type="SUPFAM" id="SSF52540">
    <property type="entry name" value="P-loop containing nucleoside triphosphate hydrolases"/>
    <property type="match status" value="1"/>
</dbReference>
<dbReference type="PANTHER" id="PTHR43335:SF4">
    <property type="entry name" value="ABC TRANSPORTER, ATP-BINDING PROTEIN"/>
    <property type="match status" value="1"/>
</dbReference>
<dbReference type="EC" id="3.6.3.-" evidence="6"/>
<evidence type="ECO:0000256" key="4">
    <source>
        <dbReference type="ARBA" id="ARBA00022840"/>
    </source>
</evidence>
<organism evidence="6 7">
    <name type="scientific">Actinoalloteichus hoggarensis</name>
    <dbReference type="NCBI Taxonomy" id="1470176"/>
    <lineage>
        <taxon>Bacteria</taxon>
        <taxon>Bacillati</taxon>
        <taxon>Actinomycetota</taxon>
        <taxon>Actinomycetes</taxon>
        <taxon>Pseudonocardiales</taxon>
        <taxon>Pseudonocardiaceae</taxon>
        <taxon>Actinoalloteichus</taxon>
    </lineage>
</organism>
<evidence type="ECO:0000259" key="5">
    <source>
        <dbReference type="PROSITE" id="PS50893"/>
    </source>
</evidence>
<dbReference type="EMBL" id="CP022521">
    <property type="protein sequence ID" value="ASO22528.1"/>
    <property type="molecule type" value="Genomic_DNA"/>
</dbReference>
<evidence type="ECO:0000256" key="1">
    <source>
        <dbReference type="ARBA" id="ARBA00005417"/>
    </source>
</evidence>
<evidence type="ECO:0000256" key="2">
    <source>
        <dbReference type="ARBA" id="ARBA00022448"/>
    </source>
</evidence>
<evidence type="ECO:0000313" key="7">
    <source>
        <dbReference type="Proteomes" id="UP000204221"/>
    </source>
</evidence>
<keyword evidence="2" id="KW-0813">Transport</keyword>
<accession>A0A221W991</accession>
<dbReference type="InterPro" id="IPR017871">
    <property type="entry name" value="ABC_transporter-like_CS"/>
</dbReference>
<name>A0A221W991_9PSEU</name>
<dbReference type="KEGG" id="ahg:AHOG_24615"/>
<comment type="similarity">
    <text evidence="1">Belongs to the ABC transporter superfamily.</text>
</comment>
<dbReference type="InterPro" id="IPR027417">
    <property type="entry name" value="P-loop_NTPase"/>
</dbReference>
<evidence type="ECO:0000256" key="3">
    <source>
        <dbReference type="ARBA" id="ARBA00022741"/>
    </source>
</evidence>
<dbReference type="Proteomes" id="UP000204221">
    <property type="component" value="Chromosome"/>
</dbReference>
<dbReference type="SMART" id="SM00382">
    <property type="entry name" value="AAA"/>
    <property type="match status" value="1"/>
</dbReference>
<dbReference type="AlphaFoldDB" id="A0A221W991"/>
<dbReference type="Gene3D" id="3.40.50.300">
    <property type="entry name" value="P-loop containing nucleotide triphosphate hydrolases"/>
    <property type="match status" value="1"/>
</dbReference>
<keyword evidence="3" id="KW-0547">Nucleotide-binding</keyword>
<proteinExistence type="inferred from homology"/>
<evidence type="ECO:0000313" key="6">
    <source>
        <dbReference type="EMBL" id="ASO22528.1"/>
    </source>
</evidence>
<dbReference type="CDD" id="cd03268">
    <property type="entry name" value="ABC_BcrA_bacitracin_resist"/>
    <property type="match status" value="1"/>
</dbReference>
<dbReference type="PROSITE" id="PS50893">
    <property type="entry name" value="ABC_TRANSPORTER_2"/>
    <property type="match status" value="1"/>
</dbReference>